<keyword evidence="2" id="KW-1185">Reference proteome</keyword>
<proteinExistence type="predicted"/>
<comment type="caution">
    <text evidence="1">The sequence shown here is derived from an EMBL/GenBank/DDBJ whole genome shotgun (WGS) entry which is preliminary data.</text>
</comment>
<gene>
    <name evidence="1" type="ORF">PVAP13_3NG030880</name>
</gene>
<dbReference type="Proteomes" id="UP000823388">
    <property type="component" value="Chromosome 3N"/>
</dbReference>
<evidence type="ECO:0000313" key="1">
    <source>
        <dbReference type="EMBL" id="KAG2615103.1"/>
    </source>
</evidence>
<sequence>MLLWPSSPSCAASKPMISLPCSSDTTMLRCRSTFPSSATDTSRPRVSSSTAFSPMLMVRAVMRAQKLPDPVAIRMEMVASREHVTCANLTSIALCSLETTFVMA</sequence>
<name>A0A8T0U1X6_PANVG</name>
<dbReference type="AlphaFoldDB" id="A0A8T0U1X6"/>
<reference evidence="1" key="1">
    <citation type="submission" date="2020-05" db="EMBL/GenBank/DDBJ databases">
        <title>WGS assembly of Panicum virgatum.</title>
        <authorList>
            <person name="Lovell J.T."/>
            <person name="Jenkins J."/>
            <person name="Shu S."/>
            <person name="Juenger T.E."/>
            <person name="Schmutz J."/>
        </authorList>
    </citation>
    <scope>NUCLEOTIDE SEQUENCE</scope>
    <source>
        <strain evidence="1">AP13</strain>
    </source>
</reference>
<dbReference type="EMBL" id="CM029042">
    <property type="protein sequence ID" value="KAG2615103.1"/>
    <property type="molecule type" value="Genomic_DNA"/>
</dbReference>
<organism evidence="1 2">
    <name type="scientific">Panicum virgatum</name>
    <name type="common">Blackwell switchgrass</name>
    <dbReference type="NCBI Taxonomy" id="38727"/>
    <lineage>
        <taxon>Eukaryota</taxon>
        <taxon>Viridiplantae</taxon>
        <taxon>Streptophyta</taxon>
        <taxon>Embryophyta</taxon>
        <taxon>Tracheophyta</taxon>
        <taxon>Spermatophyta</taxon>
        <taxon>Magnoliopsida</taxon>
        <taxon>Liliopsida</taxon>
        <taxon>Poales</taxon>
        <taxon>Poaceae</taxon>
        <taxon>PACMAD clade</taxon>
        <taxon>Panicoideae</taxon>
        <taxon>Panicodae</taxon>
        <taxon>Paniceae</taxon>
        <taxon>Panicinae</taxon>
        <taxon>Panicum</taxon>
        <taxon>Panicum sect. Hiantes</taxon>
    </lineage>
</organism>
<evidence type="ECO:0000313" key="2">
    <source>
        <dbReference type="Proteomes" id="UP000823388"/>
    </source>
</evidence>
<protein>
    <submittedName>
        <fullName evidence="1">Uncharacterized protein</fullName>
    </submittedName>
</protein>
<accession>A0A8T0U1X6</accession>